<gene>
    <name evidence="1" type="ORF">TEA_025950</name>
</gene>
<dbReference type="PANTHER" id="PTHR31807">
    <property type="entry name" value="AUGMIN FAMILY MEMBER"/>
    <property type="match status" value="1"/>
</dbReference>
<dbReference type="EMBL" id="SDRB02000242">
    <property type="protein sequence ID" value="THG23612.1"/>
    <property type="molecule type" value="Genomic_DNA"/>
</dbReference>
<sequence>MFWVAGREEEAMLWVAECFREGLVTECLQSISKCKRSAVSDWFAQPPPQPWLNSQGRHAHCAPFDARRQNGRAEDVKSLVSELAKVIANEQVLLEQCKDFLSMLAAMQVKHCSLRTHILQLNRVPTD</sequence>
<dbReference type="GO" id="GO:0005737">
    <property type="term" value="C:cytoplasm"/>
    <property type="evidence" value="ECO:0007669"/>
    <property type="project" value="TreeGrafter"/>
</dbReference>
<evidence type="ECO:0000313" key="1">
    <source>
        <dbReference type="EMBL" id="THG23612.1"/>
    </source>
</evidence>
<dbReference type="STRING" id="542762.A0A4S4F2Z4"/>
<dbReference type="GO" id="GO:0005880">
    <property type="term" value="C:nuclear microtubule"/>
    <property type="evidence" value="ECO:0007669"/>
    <property type="project" value="TreeGrafter"/>
</dbReference>
<dbReference type="GO" id="GO:0051225">
    <property type="term" value="P:spindle assembly"/>
    <property type="evidence" value="ECO:0007669"/>
    <property type="project" value="TreeGrafter"/>
</dbReference>
<dbReference type="PANTHER" id="PTHR31807:SF2">
    <property type="entry name" value="PROTEIN SNOWY COTYLEDON 3"/>
    <property type="match status" value="1"/>
</dbReference>
<reference evidence="1 2" key="1">
    <citation type="journal article" date="2018" name="Proc. Natl. Acad. Sci. U.S.A.">
        <title>Draft genome sequence of Camellia sinensis var. sinensis provides insights into the evolution of the tea genome and tea quality.</title>
        <authorList>
            <person name="Wei C."/>
            <person name="Yang H."/>
            <person name="Wang S."/>
            <person name="Zhao J."/>
            <person name="Liu C."/>
            <person name="Gao L."/>
            <person name="Xia E."/>
            <person name="Lu Y."/>
            <person name="Tai Y."/>
            <person name="She G."/>
            <person name="Sun J."/>
            <person name="Cao H."/>
            <person name="Tong W."/>
            <person name="Gao Q."/>
            <person name="Li Y."/>
            <person name="Deng W."/>
            <person name="Jiang X."/>
            <person name="Wang W."/>
            <person name="Chen Q."/>
            <person name="Zhang S."/>
            <person name="Li H."/>
            <person name="Wu J."/>
            <person name="Wang P."/>
            <person name="Li P."/>
            <person name="Shi C."/>
            <person name="Zheng F."/>
            <person name="Jian J."/>
            <person name="Huang B."/>
            <person name="Shan D."/>
            <person name="Shi M."/>
            <person name="Fang C."/>
            <person name="Yue Y."/>
            <person name="Li F."/>
            <person name="Li D."/>
            <person name="Wei S."/>
            <person name="Han B."/>
            <person name="Jiang C."/>
            <person name="Yin Y."/>
            <person name="Xia T."/>
            <person name="Zhang Z."/>
            <person name="Bennetzen J.L."/>
            <person name="Zhao S."/>
            <person name="Wan X."/>
        </authorList>
    </citation>
    <scope>NUCLEOTIDE SEQUENCE [LARGE SCALE GENOMIC DNA]</scope>
    <source>
        <strain evidence="2">cv. Shuchazao</strain>
        <tissue evidence="1">Leaf</tissue>
    </source>
</reference>
<dbReference type="Proteomes" id="UP000306102">
    <property type="component" value="Unassembled WGS sequence"/>
</dbReference>
<proteinExistence type="predicted"/>
<comment type="caution">
    <text evidence="1">The sequence shown here is derived from an EMBL/GenBank/DDBJ whole genome shotgun (WGS) entry which is preliminary data.</text>
</comment>
<organism evidence="1 2">
    <name type="scientific">Camellia sinensis var. sinensis</name>
    <name type="common">China tea</name>
    <dbReference type="NCBI Taxonomy" id="542762"/>
    <lineage>
        <taxon>Eukaryota</taxon>
        <taxon>Viridiplantae</taxon>
        <taxon>Streptophyta</taxon>
        <taxon>Embryophyta</taxon>
        <taxon>Tracheophyta</taxon>
        <taxon>Spermatophyta</taxon>
        <taxon>Magnoliopsida</taxon>
        <taxon>eudicotyledons</taxon>
        <taxon>Gunneridae</taxon>
        <taxon>Pentapetalae</taxon>
        <taxon>asterids</taxon>
        <taxon>Ericales</taxon>
        <taxon>Theaceae</taxon>
        <taxon>Camellia</taxon>
    </lineage>
</organism>
<protein>
    <submittedName>
        <fullName evidence="1">Uncharacterized protein</fullName>
    </submittedName>
</protein>
<dbReference type="GO" id="GO:0008017">
    <property type="term" value="F:microtubule binding"/>
    <property type="evidence" value="ECO:0007669"/>
    <property type="project" value="TreeGrafter"/>
</dbReference>
<evidence type="ECO:0000313" key="2">
    <source>
        <dbReference type="Proteomes" id="UP000306102"/>
    </source>
</evidence>
<name>A0A4S4F2Z4_CAMSN</name>
<keyword evidence="2" id="KW-1185">Reference proteome</keyword>
<accession>A0A4S4F2Z4</accession>
<dbReference type="AlphaFoldDB" id="A0A4S4F2Z4"/>